<sequence>MGNVYGYLGKSDSCISQFMSAIKILENNKYLPELSRTYLNLGIMYDNIEDYQKSITY</sequence>
<dbReference type="Gene3D" id="1.25.40.10">
    <property type="entry name" value="Tetratricopeptide repeat domain"/>
    <property type="match status" value="1"/>
</dbReference>
<evidence type="ECO:0000313" key="2">
    <source>
        <dbReference type="Proteomes" id="UP000253919"/>
    </source>
</evidence>
<protein>
    <submittedName>
        <fullName evidence="1">Uncharacterized protein</fullName>
    </submittedName>
</protein>
<keyword evidence="2" id="KW-1185">Reference proteome</keyword>
<dbReference type="AlphaFoldDB" id="A0A369QFC9"/>
<dbReference type="EMBL" id="QASA01000001">
    <property type="protein sequence ID" value="RDC63132.1"/>
    <property type="molecule type" value="Genomic_DNA"/>
</dbReference>
<evidence type="ECO:0000313" key="1">
    <source>
        <dbReference type="EMBL" id="RDC63132.1"/>
    </source>
</evidence>
<reference evidence="1 2" key="1">
    <citation type="submission" date="2018-04" db="EMBL/GenBank/DDBJ databases">
        <title>Adhaeribacter sp. HMF7616 genome sequencing and assembly.</title>
        <authorList>
            <person name="Kang H."/>
            <person name="Kang J."/>
            <person name="Cha I."/>
            <person name="Kim H."/>
            <person name="Joh K."/>
        </authorList>
    </citation>
    <scope>NUCLEOTIDE SEQUENCE [LARGE SCALE GENOMIC DNA]</scope>
    <source>
        <strain evidence="1 2">HMF7616</strain>
    </source>
</reference>
<comment type="caution">
    <text evidence="1">The sequence shown here is derived from an EMBL/GenBank/DDBJ whole genome shotgun (WGS) entry which is preliminary data.</text>
</comment>
<name>A0A369QFC9_9BACT</name>
<proteinExistence type="predicted"/>
<gene>
    <name evidence="1" type="ORF">AHMF7616_01732</name>
</gene>
<dbReference type="Proteomes" id="UP000253919">
    <property type="component" value="Unassembled WGS sequence"/>
</dbReference>
<organism evidence="1 2">
    <name type="scientific">Adhaeribacter pallidiroseus</name>
    <dbReference type="NCBI Taxonomy" id="2072847"/>
    <lineage>
        <taxon>Bacteria</taxon>
        <taxon>Pseudomonadati</taxon>
        <taxon>Bacteroidota</taxon>
        <taxon>Cytophagia</taxon>
        <taxon>Cytophagales</taxon>
        <taxon>Hymenobacteraceae</taxon>
        <taxon>Adhaeribacter</taxon>
    </lineage>
</organism>
<accession>A0A369QFC9</accession>
<dbReference type="SUPFAM" id="SSF48452">
    <property type="entry name" value="TPR-like"/>
    <property type="match status" value="1"/>
</dbReference>
<dbReference type="InterPro" id="IPR011990">
    <property type="entry name" value="TPR-like_helical_dom_sf"/>
</dbReference>